<feature type="region of interest" description="Disordered" evidence="1">
    <location>
        <begin position="27"/>
        <end position="51"/>
    </location>
</feature>
<dbReference type="RefSeq" id="WP_284915719.1">
    <property type="nucleotide sequence ID" value="NZ_CP126980.1"/>
</dbReference>
<protein>
    <submittedName>
        <fullName evidence="2">Uncharacterized protein</fullName>
    </submittedName>
</protein>
<proteinExistence type="predicted"/>
<keyword evidence="3" id="KW-1185">Reference proteome</keyword>
<accession>A0ABY8W9G0</accession>
<name>A0ABY8W9G0_9ACTN</name>
<gene>
    <name evidence="2" type="ORF">ACTOB_006529</name>
</gene>
<evidence type="ECO:0000313" key="2">
    <source>
        <dbReference type="EMBL" id="WIM94504.1"/>
    </source>
</evidence>
<evidence type="ECO:0000256" key="1">
    <source>
        <dbReference type="SAM" id="MobiDB-lite"/>
    </source>
</evidence>
<sequence>MDGQPADNLLTKLMAVLGPEWTVATKKENSGGAPVSGAPALAPSPADRPRC</sequence>
<evidence type="ECO:0000313" key="3">
    <source>
        <dbReference type="Proteomes" id="UP001240150"/>
    </source>
</evidence>
<dbReference type="Proteomes" id="UP001240150">
    <property type="component" value="Chromosome"/>
</dbReference>
<organism evidence="2 3">
    <name type="scientific">Actinoplanes oblitus</name>
    <dbReference type="NCBI Taxonomy" id="3040509"/>
    <lineage>
        <taxon>Bacteria</taxon>
        <taxon>Bacillati</taxon>
        <taxon>Actinomycetota</taxon>
        <taxon>Actinomycetes</taxon>
        <taxon>Micromonosporales</taxon>
        <taxon>Micromonosporaceae</taxon>
        <taxon>Actinoplanes</taxon>
    </lineage>
</organism>
<reference evidence="2 3" key="1">
    <citation type="submission" date="2023-06" db="EMBL/GenBank/DDBJ databases">
        <authorList>
            <person name="Yushchuk O."/>
            <person name="Binda E."/>
            <person name="Ruckert-Reed C."/>
            <person name="Fedorenko V."/>
            <person name="Kalinowski J."/>
            <person name="Marinelli F."/>
        </authorList>
    </citation>
    <scope>NUCLEOTIDE SEQUENCE [LARGE SCALE GENOMIC DNA]</scope>
    <source>
        <strain evidence="2 3">NRRL 3884</strain>
    </source>
</reference>
<dbReference type="EMBL" id="CP126980">
    <property type="protein sequence ID" value="WIM94504.1"/>
    <property type="molecule type" value="Genomic_DNA"/>
</dbReference>